<reference evidence="1 2" key="1">
    <citation type="submission" date="2016-08" db="EMBL/GenBank/DDBJ databases">
        <authorList>
            <consortium name="Lentinula edodes genome sequencing consortium"/>
            <person name="Sakamoto Y."/>
            <person name="Nakade K."/>
            <person name="Sato S."/>
            <person name="Yoshida Y."/>
            <person name="Miyazaki K."/>
            <person name="Natsume S."/>
            <person name="Konno N."/>
        </authorList>
    </citation>
    <scope>NUCLEOTIDE SEQUENCE [LARGE SCALE GENOMIC DNA]</scope>
    <source>
        <strain evidence="1 2">NBRC 111202</strain>
    </source>
</reference>
<evidence type="ECO:0000313" key="1">
    <source>
        <dbReference type="EMBL" id="GAW03810.1"/>
    </source>
</evidence>
<keyword evidence="2" id="KW-1185">Reference proteome</keyword>
<dbReference type="EMBL" id="BDGU01000156">
    <property type="protein sequence ID" value="GAW03810.1"/>
    <property type="molecule type" value="Genomic_DNA"/>
</dbReference>
<dbReference type="AlphaFoldDB" id="A0A1Q3E9B4"/>
<comment type="caution">
    <text evidence="1">The sequence shown here is derived from an EMBL/GenBank/DDBJ whole genome shotgun (WGS) entry which is preliminary data.</text>
</comment>
<organism evidence="1 2">
    <name type="scientific">Lentinula edodes</name>
    <name type="common">Shiitake mushroom</name>
    <name type="synonym">Lentinus edodes</name>
    <dbReference type="NCBI Taxonomy" id="5353"/>
    <lineage>
        <taxon>Eukaryota</taxon>
        <taxon>Fungi</taxon>
        <taxon>Dikarya</taxon>
        <taxon>Basidiomycota</taxon>
        <taxon>Agaricomycotina</taxon>
        <taxon>Agaricomycetes</taxon>
        <taxon>Agaricomycetidae</taxon>
        <taxon>Agaricales</taxon>
        <taxon>Marasmiineae</taxon>
        <taxon>Omphalotaceae</taxon>
        <taxon>Lentinula</taxon>
    </lineage>
</organism>
<reference evidence="1 2" key="2">
    <citation type="submission" date="2017-02" db="EMBL/GenBank/DDBJ databases">
        <title>A genome survey and senescence transcriptome analysis in Lentinula edodes.</title>
        <authorList>
            <person name="Sakamoto Y."/>
            <person name="Nakade K."/>
            <person name="Sato S."/>
            <person name="Yoshida Y."/>
            <person name="Miyazaki K."/>
            <person name="Natsume S."/>
            <person name="Konno N."/>
        </authorList>
    </citation>
    <scope>NUCLEOTIDE SEQUENCE [LARGE SCALE GENOMIC DNA]</scope>
    <source>
        <strain evidence="1 2">NBRC 111202</strain>
    </source>
</reference>
<name>A0A1Q3E9B4_LENED</name>
<proteinExistence type="predicted"/>
<evidence type="ECO:0000313" key="2">
    <source>
        <dbReference type="Proteomes" id="UP000188533"/>
    </source>
</evidence>
<sequence length="67" mass="7299">MFRVCAGWVASILGESSAGKQVHQPLQRQTTCVLPRSRILKFSTLCNNLAKFSLSTNVHTTGHRGGT</sequence>
<gene>
    <name evidence="1" type="ORF">LENED_005562</name>
</gene>
<protein>
    <submittedName>
        <fullName evidence="1">Uncharacterized protein</fullName>
    </submittedName>
</protein>
<accession>A0A1Q3E9B4</accession>
<dbReference type="Proteomes" id="UP000188533">
    <property type="component" value="Unassembled WGS sequence"/>
</dbReference>